<keyword evidence="16" id="KW-1185">Reference proteome</keyword>
<dbReference type="Gene3D" id="3.40.50.2300">
    <property type="match status" value="2"/>
</dbReference>
<dbReference type="PANTHER" id="PTHR24061">
    <property type="entry name" value="CALCIUM-SENSING RECEPTOR-RELATED"/>
    <property type="match status" value="1"/>
</dbReference>
<name>A0AAD7SXR4_9TELE</name>
<dbReference type="GO" id="GO:0005886">
    <property type="term" value="C:plasma membrane"/>
    <property type="evidence" value="ECO:0007669"/>
    <property type="project" value="UniProtKB-SubCell"/>
</dbReference>
<sequence>MSAPRFPWWLALVLPLQTWALDGSPVTLCRRWDGSDSLDDPSLSQDGDVILGGLFPLHNKPVPLDTIYNKPPKLPHCLRLQVRPMRWAQAMVFAVEEINRNPSLLPGIRLGYRILDSCGQYPWALHGALALVSGGSHTCNAVPVIIGDASSTQCIILSRTLGPLGIPLVSYQASCACLSNRREFPNFFRTIPSDFYQARTMAQLAMRFGWTWVGAVAADNDYGRLAIQAFSEEVRATGVCLAFFVTLSRKHLRRDVAQAAAVLERSSARAVLVFAWYTDVEALFLELIRRNVTGRQFLASEAWSTSDSLLQNPALFDIARGVLGVAIRSAPVPGLEEHLRGLHPSRSPRSDFLRELWGDLFGCSPVEQNASASQPPCAGTETLQAVQSTFTDTSQLRITYNVYLAVYAVAHALHSQLSCTGKSALFRRPHCNATVNLQPRELLRHLNQVRFTTRMGEEVHIEGGDIRAVYDIVSWQDSTPGLLKYVTIGRMDGSKLHMNDSAIMWVSGAKTAPLSVCSEACPPGTRKARRKGEPVCCFDCLPCTDGTVSNQTGSVECDRCPAEFWSNSHRNECVPRDVEFLSFGDTMGITLTTVALSGAGVTVAVGVVFLYHRHTPIVKANNSELSFLLLLSLALCFLCALVFVGQPSKWSCQAQHLVFGISFVLCLSCILVKTIVVLVAFRSARPGAGAMKWFGLGQQRGSVLLFTCIQVFICAAWLSLGPPRPHRNTGLQGSKVILECAVGSAMGFGCVLGYIGLLAAVCFLLAFLARQLPDNFNEAKFITFSMLIFCAVWIAFVPAYVSSPGKYTVAVEIFAILASSFGLLLCIFAPKCFIILLRPENNTRKFLMGKTPTH</sequence>
<evidence type="ECO:0000256" key="7">
    <source>
        <dbReference type="ARBA" id="ARBA00023040"/>
    </source>
</evidence>
<dbReference type="PROSITE" id="PS50259">
    <property type="entry name" value="G_PROTEIN_RECEP_F3_4"/>
    <property type="match status" value="1"/>
</dbReference>
<feature type="chain" id="PRO_5042173333" description="G-protein coupled receptors family 3 profile domain-containing protein" evidence="13">
    <location>
        <begin position="21"/>
        <end position="854"/>
    </location>
</feature>
<comment type="caution">
    <text evidence="15">The sequence shown here is derived from an EMBL/GenBank/DDBJ whole genome shotgun (WGS) entry which is preliminary data.</text>
</comment>
<keyword evidence="10" id="KW-0325">Glycoprotein</keyword>
<dbReference type="InterPro" id="IPR017978">
    <property type="entry name" value="GPCR_3_C"/>
</dbReference>
<dbReference type="GO" id="GO:0004930">
    <property type="term" value="F:G protein-coupled receptor activity"/>
    <property type="evidence" value="ECO:0007669"/>
    <property type="project" value="UniProtKB-KW"/>
</dbReference>
<dbReference type="PRINTS" id="PR00248">
    <property type="entry name" value="GPCRMGR"/>
</dbReference>
<evidence type="ECO:0000256" key="11">
    <source>
        <dbReference type="ARBA" id="ARBA00023224"/>
    </source>
</evidence>
<evidence type="ECO:0000256" key="4">
    <source>
        <dbReference type="ARBA" id="ARBA00022692"/>
    </source>
</evidence>
<keyword evidence="4 12" id="KW-0812">Transmembrane</keyword>
<evidence type="ECO:0000256" key="6">
    <source>
        <dbReference type="ARBA" id="ARBA00022989"/>
    </source>
</evidence>
<feature type="domain" description="G-protein coupled receptors family 3 profile" evidence="14">
    <location>
        <begin position="587"/>
        <end position="851"/>
    </location>
</feature>
<dbReference type="Pfam" id="PF00003">
    <property type="entry name" value="7tm_3"/>
    <property type="match status" value="1"/>
</dbReference>
<dbReference type="InterPro" id="IPR038550">
    <property type="entry name" value="GPCR_3_9-Cys_sf"/>
</dbReference>
<dbReference type="PROSITE" id="PS00981">
    <property type="entry name" value="G_PROTEIN_RECEP_F3_3"/>
    <property type="match status" value="1"/>
</dbReference>
<comment type="subcellular location">
    <subcellularLocation>
        <location evidence="1">Cell membrane</location>
        <topology evidence="1">Multi-pass membrane protein</topology>
    </subcellularLocation>
</comment>
<evidence type="ECO:0000256" key="8">
    <source>
        <dbReference type="ARBA" id="ARBA00023136"/>
    </source>
</evidence>
<dbReference type="SUPFAM" id="SSF53822">
    <property type="entry name" value="Periplasmic binding protein-like I"/>
    <property type="match status" value="1"/>
</dbReference>
<feature type="signal peptide" evidence="13">
    <location>
        <begin position="1"/>
        <end position="20"/>
    </location>
</feature>
<evidence type="ECO:0000256" key="10">
    <source>
        <dbReference type="ARBA" id="ARBA00023180"/>
    </source>
</evidence>
<evidence type="ECO:0000256" key="1">
    <source>
        <dbReference type="ARBA" id="ARBA00004651"/>
    </source>
</evidence>
<keyword evidence="8 12" id="KW-0472">Membrane</keyword>
<dbReference type="FunFam" id="2.10.50.30:FF:000002">
    <property type="entry name" value="Vomeronasal 2 receptor, h1"/>
    <property type="match status" value="1"/>
</dbReference>
<keyword evidence="7" id="KW-0297">G-protein coupled receptor</keyword>
<dbReference type="FunFam" id="3.40.50.2300:FF:000302">
    <property type="entry name" value="Si:ch211-203b20.7"/>
    <property type="match status" value="1"/>
</dbReference>
<evidence type="ECO:0000256" key="9">
    <source>
        <dbReference type="ARBA" id="ARBA00023170"/>
    </source>
</evidence>
<dbReference type="InterPro" id="IPR000068">
    <property type="entry name" value="GPCR_3_Ca_sens_rcpt-rel"/>
</dbReference>
<feature type="transmembrane region" description="Helical" evidence="12">
    <location>
        <begin position="623"/>
        <end position="645"/>
    </location>
</feature>
<evidence type="ECO:0000313" key="16">
    <source>
        <dbReference type="Proteomes" id="UP001221898"/>
    </source>
</evidence>
<accession>A0AAD7SXR4</accession>
<feature type="transmembrane region" description="Helical" evidence="12">
    <location>
        <begin position="587"/>
        <end position="611"/>
    </location>
</feature>
<evidence type="ECO:0000256" key="13">
    <source>
        <dbReference type="SAM" id="SignalP"/>
    </source>
</evidence>
<keyword evidence="6 12" id="KW-1133">Transmembrane helix</keyword>
<organism evidence="15 16">
    <name type="scientific">Aldrovandia affinis</name>
    <dbReference type="NCBI Taxonomy" id="143900"/>
    <lineage>
        <taxon>Eukaryota</taxon>
        <taxon>Metazoa</taxon>
        <taxon>Chordata</taxon>
        <taxon>Craniata</taxon>
        <taxon>Vertebrata</taxon>
        <taxon>Euteleostomi</taxon>
        <taxon>Actinopterygii</taxon>
        <taxon>Neopterygii</taxon>
        <taxon>Teleostei</taxon>
        <taxon>Notacanthiformes</taxon>
        <taxon>Halosauridae</taxon>
        <taxon>Aldrovandia</taxon>
    </lineage>
</organism>
<keyword evidence="11" id="KW-0807">Transducer</keyword>
<evidence type="ECO:0000256" key="3">
    <source>
        <dbReference type="ARBA" id="ARBA00022475"/>
    </source>
</evidence>
<keyword evidence="9" id="KW-0675">Receptor</keyword>
<keyword evidence="3" id="KW-1003">Cell membrane</keyword>
<feature type="transmembrane region" description="Helical" evidence="12">
    <location>
        <begin position="741"/>
        <end position="769"/>
    </location>
</feature>
<dbReference type="EMBL" id="JAINUG010000025">
    <property type="protein sequence ID" value="KAJ8410732.1"/>
    <property type="molecule type" value="Genomic_DNA"/>
</dbReference>
<gene>
    <name evidence="15" type="ORF">AAFF_G00186890</name>
</gene>
<dbReference type="Gene3D" id="2.10.50.30">
    <property type="entry name" value="GPCR, family 3, nine cysteines domain"/>
    <property type="match status" value="1"/>
</dbReference>
<comment type="similarity">
    <text evidence="2">Belongs to the G-protein coupled receptor 3 family.</text>
</comment>
<dbReference type="InterPro" id="IPR011500">
    <property type="entry name" value="GPCR_3_9-Cys_dom"/>
</dbReference>
<dbReference type="Pfam" id="PF01094">
    <property type="entry name" value="ANF_receptor"/>
    <property type="match status" value="1"/>
</dbReference>
<protein>
    <recommendedName>
        <fullName evidence="14">G-protein coupled receptors family 3 profile domain-containing protein</fullName>
    </recommendedName>
</protein>
<feature type="transmembrane region" description="Helical" evidence="12">
    <location>
        <begin position="702"/>
        <end position="721"/>
    </location>
</feature>
<evidence type="ECO:0000256" key="5">
    <source>
        <dbReference type="ARBA" id="ARBA00022729"/>
    </source>
</evidence>
<feature type="transmembrane region" description="Helical" evidence="12">
    <location>
        <begin position="657"/>
        <end position="681"/>
    </location>
</feature>
<dbReference type="Proteomes" id="UP001221898">
    <property type="component" value="Unassembled WGS sequence"/>
</dbReference>
<reference evidence="15" key="1">
    <citation type="journal article" date="2023" name="Science">
        <title>Genome structures resolve the early diversification of teleost fishes.</title>
        <authorList>
            <person name="Parey E."/>
            <person name="Louis A."/>
            <person name="Montfort J."/>
            <person name="Bouchez O."/>
            <person name="Roques C."/>
            <person name="Iampietro C."/>
            <person name="Lluch J."/>
            <person name="Castinel A."/>
            <person name="Donnadieu C."/>
            <person name="Desvignes T."/>
            <person name="Floi Bucao C."/>
            <person name="Jouanno E."/>
            <person name="Wen M."/>
            <person name="Mejri S."/>
            <person name="Dirks R."/>
            <person name="Jansen H."/>
            <person name="Henkel C."/>
            <person name="Chen W.J."/>
            <person name="Zahm M."/>
            <person name="Cabau C."/>
            <person name="Klopp C."/>
            <person name="Thompson A.W."/>
            <person name="Robinson-Rechavi M."/>
            <person name="Braasch I."/>
            <person name="Lecointre G."/>
            <person name="Bobe J."/>
            <person name="Postlethwait J.H."/>
            <person name="Berthelot C."/>
            <person name="Roest Crollius H."/>
            <person name="Guiguen Y."/>
        </authorList>
    </citation>
    <scope>NUCLEOTIDE SEQUENCE</scope>
    <source>
        <strain evidence="15">NC1722</strain>
    </source>
</reference>
<evidence type="ECO:0000313" key="15">
    <source>
        <dbReference type="EMBL" id="KAJ8410732.1"/>
    </source>
</evidence>
<dbReference type="AlphaFoldDB" id="A0AAD7SXR4"/>
<evidence type="ECO:0000259" key="14">
    <source>
        <dbReference type="PROSITE" id="PS50259"/>
    </source>
</evidence>
<dbReference type="InterPro" id="IPR000337">
    <property type="entry name" value="GPCR_3"/>
</dbReference>
<feature type="transmembrane region" description="Helical" evidence="12">
    <location>
        <begin position="781"/>
        <end position="801"/>
    </location>
</feature>
<dbReference type="Pfam" id="PF07562">
    <property type="entry name" value="NCD3G"/>
    <property type="match status" value="1"/>
</dbReference>
<evidence type="ECO:0000256" key="2">
    <source>
        <dbReference type="ARBA" id="ARBA00007242"/>
    </source>
</evidence>
<feature type="transmembrane region" description="Helical" evidence="12">
    <location>
        <begin position="813"/>
        <end position="837"/>
    </location>
</feature>
<dbReference type="InterPro" id="IPR001828">
    <property type="entry name" value="ANF_lig-bd_rcpt"/>
</dbReference>
<proteinExistence type="inferred from homology"/>
<dbReference type="InterPro" id="IPR028082">
    <property type="entry name" value="Peripla_BP_I"/>
</dbReference>
<evidence type="ECO:0000256" key="12">
    <source>
        <dbReference type="SAM" id="Phobius"/>
    </source>
</evidence>
<dbReference type="InterPro" id="IPR017979">
    <property type="entry name" value="GPCR_3_CS"/>
</dbReference>
<dbReference type="PANTHER" id="PTHR24061:SF415">
    <property type="entry name" value="NOVEL PHERMONE RECEPTOR-RELATED"/>
    <property type="match status" value="1"/>
</dbReference>
<dbReference type="CDD" id="cd15283">
    <property type="entry name" value="7tmC_V2R_pheromone"/>
    <property type="match status" value="1"/>
</dbReference>
<dbReference type="PRINTS" id="PR00592">
    <property type="entry name" value="CASENSINGR"/>
</dbReference>
<keyword evidence="5 13" id="KW-0732">Signal</keyword>